<dbReference type="InterPro" id="IPR023635">
    <property type="entry name" value="Peptide_deformylase"/>
</dbReference>
<evidence type="ECO:0000313" key="4">
    <source>
        <dbReference type="EMBL" id="CRZ01210.1"/>
    </source>
</evidence>
<evidence type="ECO:0000256" key="2">
    <source>
        <dbReference type="ARBA" id="ARBA00012175"/>
    </source>
</evidence>
<dbReference type="GO" id="GO:0006412">
    <property type="term" value="P:translation"/>
    <property type="evidence" value="ECO:0007669"/>
    <property type="project" value="UniProtKB-KW"/>
</dbReference>
<feature type="non-terminal residue" evidence="4">
    <location>
        <position position="1"/>
    </location>
</feature>
<dbReference type="PANTHER" id="PTHR10458">
    <property type="entry name" value="PEPTIDE DEFORMYLASE"/>
    <property type="match status" value="1"/>
</dbReference>
<dbReference type="GO" id="GO:0042586">
    <property type="term" value="F:peptide deformylase activity"/>
    <property type="evidence" value="ECO:0007669"/>
    <property type="project" value="UniProtKB-EC"/>
</dbReference>
<dbReference type="SUPFAM" id="SSF56420">
    <property type="entry name" value="Peptide deformylase"/>
    <property type="match status" value="1"/>
</dbReference>
<protein>
    <recommendedName>
        <fullName evidence="2 3">Peptide deformylase</fullName>
        <ecNumber evidence="2 3">3.5.1.88</ecNumber>
    </recommendedName>
</protein>
<accession>A0A0H5QGV3</accession>
<comment type="catalytic activity">
    <reaction evidence="3">
        <text>N-terminal N-formyl-L-methionyl-[peptide] + H2O = N-terminal L-methionyl-[peptide] + formate</text>
        <dbReference type="Rhea" id="RHEA:24420"/>
        <dbReference type="Rhea" id="RHEA-COMP:10639"/>
        <dbReference type="Rhea" id="RHEA-COMP:10640"/>
        <dbReference type="ChEBI" id="CHEBI:15377"/>
        <dbReference type="ChEBI" id="CHEBI:15740"/>
        <dbReference type="ChEBI" id="CHEBI:49298"/>
        <dbReference type="ChEBI" id="CHEBI:64731"/>
        <dbReference type="EC" id="3.5.1.88"/>
    </reaction>
</comment>
<keyword evidence="3" id="KW-0479">Metal-binding</keyword>
<dbReference type="EC" id="3.5.1.88" evidence="2 3"/>
<dbReference type="EMBL" id="HACM01000768">
    <property type="protein sequence ID" value="CRZ01210.1"/>
    <property type="molecule type" value="Transcribed_RNA"/>
</dbReference>
<evidence type="ECO:0000256" key="1">
    <source>
        <dbReference type="ARBA" id="ARBA00010759"/>
    </source>
</evidence>
<dbReference type="InterPro" id="IPR036821">
    <property type="entry name" value="Peptide_deformylase_sf"/>
</dbReference>
<dbReference type="HAMAP" id="MF_00163">
    <property type="entry name" value="Pep_deformylase"/>
    <property type="match status" value="1"/>
</dbReference>
<comment type="function">
    <text evidence="3">Removes the formyl group from the N-terminal Met of newly synthesized proteins.</text>
</comment>
<dbReference type="Pfam" id="PF01327">
    <property type="entry name" value="Pep_deformylase"/>
    <property type="match status" value="1"/>
</dbReference>
<dbReference type="PANTHER" id="PTHR10458:SF22">
    <property type="entry name" value="PEPTIDE DEFORMYLASE"/>
    <property type="match status" value="1"/>
</dbReference>
<reference evidence="4" key="1">
    <citation type="submission" date="2015-04" db="EMBL/GenBank/DDBJ databases">
        <title>The genome sequence of the plant pathogenic Rhizarian Plasmodiophora brassicae reveals insights in its biotrophic life cycle and the origin of chitin synthesis.</title>
        <authorList>
            <person name="Schwelm A."/>
            <person name="Fogelqvist J."/>
            <person name="Knaust A."/>
            <person name="Julke S."/>
            <person name="Lilja T."/>
            <person name="Dhandapani V."/>
            <person name="Bonilla-Rosso G."/>
            <person name="Karlsson M."/>
            <person name="Shevchenko A."/>
            <person name="Choi S.R."/>
            <person name="Kim H.G."/>
            <person name="Park J.Y."/>
            <person name="Lim Y.P."/>
            <person name="Ludwig-Muller J."/>
            <person name="Dixelius C."/>
        </authorList>
    </citation>
    <scope>NUCLEOTIDE SEQUENCE</scope>
    <source>
        <tissue evidence="4">Potato root galls</tissue>
    </source>
</reference>
<dbReference type="PRINTS" id="PR01576">
    <property type="entry name" value="PDEFORMYLASE"/>
</dbReference>
<dbReference type="Gene3D" id="3.90.45.10">
    <property type="entry name" value="Peptide deformylase"/>
    <property type="match status" value="1"/>
</dbReference>
<dbReference type="NCBIfam" id="NF001159">
    <property type="entry name" value="PRK00150.1-3"/>
    <property type="match status" value="1"/>
</dbReference>
<dbReference type="AlphaFoldDB" id="A0A0H5QGV3"/>
<sequence length="243" mass="27183">QVSTNQSSDSGVTPLFHIGTFEQLSVTRSVVAVRIMFPASEMALKAVRPIALLGNSVLRRQAVRVEKSVLLSPDFQNLIKIMENALNGEQSGIGLAAPQVSSNFRLVLYCPQVEPDEFLPAQVMINPVIKDHSSETVSDWEQCLSIPGITGLVSRWSSINVGYLDRNGHEQEVALDGQDCRTVLHEMDHLEGILFIDKVDLKSDLFMTDEYERLLEEDPKELLKREYPGVDWPAHEIEVESPK</sequence>
<evidence type="ECO:0000256" key="3">
    <source>
        <dbReference type="RuleBase" id="RU362111"/>
    </source>
</evidence>
<dbReference type="GO" id="GO:0046872">
    <property type="term" value="F:metal ion binding"/>
    <property type="evidence" value="ECO:0007669"/>
    <property type="project" value="UniProtKB-KW"/>
</dbReference>
<proteinExistence type="inferred from homology"/>
<organism evidence="4">
    <name type="scientific">Spongospora subterranea</name>
    <dbReference type="NCBI Taxonomy" id="70186"/>
    <lineage>
        <taxon>Eukaryota</taxon>
        <taxon>Sar</taxon>
        <taxon>Rhizaria</taxon>
        <taxon>Endomyxa</taxon>
        <taxon>Phytomyxea</taxon>
        <taxon>Plasmodiophorida</taxon>
        <taxon>Plasmodiophoridae</taxon>
        <taxon>Spongospora</taxon>
    </lineage>
</organism>
<name>A0A0H5QGV3_9EUKA</name>
<comment type="similarity">
    <text evidence="1 3">Belongs to the polypeptide deformylase family.</text>
</comment>
<keyword evidence="3" id="KW-0378">Hydrolase</keyword>
<dbReference type="CDD" id="cd00487">
    <property type="entry name" value="Pep_deformylase"/>
    <property type="match status" value="1"/>
</dbReference>
<keyword evidence="3" id="KW-0648">Protein biosynthesis</keyword>